<keyword evidence="2" id="KW-0812">Transmembrane</keyword>
<evidence type="ECO:0000313" key="4">
    <source>
        <dbReference type="EMBL" id="KJK66148.1"/>
    </source>
</evidence>
<evidence type="ECO:0000313" key="5">
    <source>
        <dbReference type="Proteomes" id="UP000033540"/>
    </source>
</evidence>
<sequence>MHFSTLFAASLALAPAVYGNSVSVVEVEVHGHDNCHVGRLPGNNLEEHSTVDSKPKKVFPTENSCPSVKLPDHDEVDTYSFSVTALNKKSFEQCRGLGVYTNKECAGNPDWIVPFHPGELHASSPCLPEYGFEDYVSLQLICNDDPVHRDEGKSEAHGEGNKEGEGEGEGNKKGEGNKEGEGEGEGSNKGEGEAEQPHREAEKPAAKSNSIFGQKLEWRFRSGSSFFVSVVLSPTVGSYIYYFLTTKRFFNMHWTNILPLLTLAHSPVTSALSAARVWANFSPQCPADDHSSYPDDPNLSLHEEFTTAVDVVAGKCQEVPVPLRYTMEVDHVSIDAELFWQDSLDQCTIAVHELPGCTEPPLIQKEIGRGKALTECEERNFATFTQVWVKLECEQMKPVHHGIASWYHGRLANSTVSANSTGTRNNTGDHNSAAPYSGSSVFHSSVWKKVLENQRARLTPS</sequence>
<feature type="compositionally biased region" description="Basic and acidic residues" evidence="1">
    <location>
        <begin position="147"/>
        <end position="205"/>
    </location>
</feature>
<feature type="chain" id="PRO_5002443617" description="Autophagy-related protein 27" evidence="3">
    <location>
        <begin position="20"/>
        <end position="461"/>
    </location>
</feature>
<gene>
    <name evidence="4" type="ORF">P875_00021731</name>
</gene>
<feature type="compositionally biased region" description="Polar residues" evidence="1">
    <location>
        <begin position="417"/>
        <end position="430"/>
    </location>
</feature>
<evidence type="ECO:0000256" key="1">
    <source>
        <dbReference type="SAM" id="MobiDB-lite"/>
    </source>
</evidence>
<dbReference type="Proteomes" id="UP000033540">
    <property type="component" value="Unassembled WGS sequence"/>
</dbReference>
<keyword evidence="3" id="KW-0732">Signal</keyword>
<keyword evidence="2" id="KW-0472">Membrane</keyword>
<dbReference type="EMBL" id="JZEE01000317">
    <property type="protein sequence ID" value="KJK66148.1"/>
    <property type="molecule type" value="Genomic_DNA"/>
</dbReference>
<comment type="caution">
    <text evidence="4">The sequence shown here is derived from an EMBL/GenBank/DDBJ whole genome shotgun (WGS) entry which is preliminary data.</text>
</comment>
<evidence type="ECO:0008006" key="6">
    <source>
        <dbReference type="Google" id="ProtNLM"/>
    </source>
</evidence>
<proteinExistence type="predicted"/>
<feature type="region of interest" description="Disordered" evidence="1">
    <location>
        <begin position="147"/>
        <end position="208"/>
    </location>
</feature>
<dbReference type="AlphaFoldDB" id="A0A0F0IJT1"/>
<evidence type="ECO:0000256" key="2">
    <source>
        <dbReference type="SAM" id="Phobius"/>
    </source>
</evidence>
<feature type="region of interest" description="Disordered" evidence="1">
    <location>
        <begin position="417"/>
        <end position="439"/>
    </location>
</feature>
<reference evidence="4 5" key="1">
    <citation type="submission" date="2015-02" db="EMBL/GenBank/DDBJ databases">
        <title>Draft genome sequence of Aspergillus parasiticus SU-1.</title>
        <authorList>
            <person name="Yu J."/>
            <person name="Fedorova N."/>
            <person name="Yin Y."/>
            <person name="Losada L."/>
            <person name="Zafar N."/>
            <person name="Taujale R."/>
            <person name="Ehrlich K.C."/>
            <person name="Bhatnagar D."/>
            <person name="Cleveland T.E."/>
            <person name="Bennett J.W."/>
            <person name="Nierman W.C."/>
        </authorList>
    </citation>
    <scope>NUCLEOTIDE SEQUENCE [LARGE SCALE GENOMIC DNA]</scope>
    <source>
        <strain evidence="5">ATCC 56775 / NRRL 5862 / SRRC 143 / SU-1</strain>
    </source>
</reference>
<organism evidence="4 5">
    <name type="scientific">Aspergillus parasiticus (strain ATCC 56775 / NRRL 5862 / SRRC 143 / SU-1)</name>
    <dbReference type="NCBI Taxonomy" id="1403190"/>
    <lineage>
        <taxon>Eukaryota</taxon>
        <taxon>Fungi</taxon>
        <taxon>Dikarya</taxon>
        <taxon>Ascomycota</taxon>
        <taxon>Pezizomycotina</taxon>
        <taxon>Eurotiomycetes</taxon>
        <taxon>Eurotiomycetidae</taxon>
        <taxon>Eurotiales</taxon>
        <taxon>Aspergillaceae</taxon>
        <taxon>Aspergillus</taxon>
        <taxon>Aspergillus subgen. Circumdati</taxon>
    </lineage>
</organism>
<dbReference type="OrthoDB" id="4503765at2759"/>
<keyword evidence="2" id="KW-1133">Transmembrane helix</keyword>
<name>A0A0F0IJT1_ASPPU</name>
<accession>A0A0F0IJT1</accession>
<protein>
    <recommendedName>
        <fullName evidence="6">Autophagy-related protein 27</fullName>
    </recommendedName>
</protein>
<feature type="signal peptide" evidence="3">
    <location>
        <begin position="1"/>
        <end position="19"/>
    </location>
</feature>
<feature type="transmembrane region" description="Helical" evidence="2">
    <location>
        <begin position="226"/>
        <end position="244"/>
    </location>
</feature>
<evidence type="ECO:0000256" key="3">
    <source>
        <dbReference type="SAM" id="SignalP"/>
    </source>
</evidence>